<proteinExistence type="predicted"/>
<evidence type="ECO:0000313" key="2">
    <source>
        <dbReference type="Proteomes" id="UP001302806"/>
    </source>
</evidence>
<gene>
    <name evidence="1" type="ORF">RHP51_10625</name>
</gene>
<reference evidence="1 2" key="1">
    <citation type="submission" date="2023-09" db="EMBL/GenBank/DDBJ databases">
        <title>Thalassobella suaedae gen. nov., sp. nov., a marine bacterium of the family Flavobacteriaceae isolated from a halophyte Suaeda japonica.</title>
        <authorList>
            <person name="Lee S.Y."/>
            <person name="Hwang C.Y."/>
        </authorList>
    </citation>
    <scope>NUCLEOTIDE SEQUENCE [LARGE SCALE GENOMIC DNA]</scope>
    <source>
        <strain evidence="1 2">HL-DH14</strain>
    </source>
</reference>
<dbReference type="Proteomes" id="UP001302806">
    <property type="component" value="Chromosome"/>
</dbReference>
<name>A0ABY9XP10_9FLAO</name>
<sequence length="347" mass="41152">MIIEEKLDNIIRCYKNIFDNSNFHDLEFLEGLSLSNIKREKHHLCFVREYLNDDRYFEEQMTIFEILTSDDVVEINVNCTDNTAKNTYTVDVFFNYMMLFLVISIYNRDEFLDLKDKQTLTVKFFEHFKIKNGTLAFKLDKYLKLLTDYDLKTYNYLLSKDGTLDNLKNLNEAQDFIDTLTIRLNNINNKIIKSNNPISQFIKKKKKFFKDKYFIENEIKAKIDNEAKNDIEEKLKPLSNIWIPNAKISLQHLLEIGIENKIWDENYNIITKRNSLYGSGKSLLASLSIALKNFAYPDTYDHKILGNAFCKVFNVTINEETKEPYKSFETGNTKYIKEFKRLLQIKY</sequence>
<organism evidence="1 2">
    <name type="scientific">Thalassobellus suaedae</name>
    <dbReference type="NCBI Taxonomy" id="3074124"/>
    <lineage>
        <taxon>Bacteria</taxon>
        <taxon>Pseudomonadati</taxon>
        <taxon>Bacteroidota</taxon>
        <taxon>Flavobacteriia</taxon>
        <taxon>Flavobacteriales</taxon>
        <taxon>Flavobacteriaceae</taxon>
        <taxon>Thalassobellus</taxon>
    </lineage>
</organism>
<dbReference type="EMBL" id="CP134537">
    <property type="protein sequence ID" value="WNH07663.1"/>
    <property type="molecule type" value="Genomic_DNA"/>
</dbReference>
<protein>
    <submittedName>
        <fullName evidence="1">Uncharacterized protein</fullName>
    </submittedName>
</protein>
<accession>A0ABY9XP10</accession>
<evidence type="ECO:0000313" key="1">
    <source>
        <dbReference type="EMBL" id="WNH07663.1"/>
    </source>
</evidence>
<dbReference type="RefSeq" id="WP_415864550.1">
    <property type="nucleotide sequence ID" value="NZ_CP134537.1"/>
</dbReference>